<dbReference type="SUPFAM" id="SSF53474">
    <property type="entry name" value="alpha/beta-Hydrolases"/>
    <property type="match status" value="1"/>
</dbReference>
<dbReference type="Pfam" id="PF00561">
    <property type="entry name" value="Abhydrolase_1"/>
    <property type="match status" value="1"/>
</dbReference>
<dbReference type="PANTHER" id="PTHR43433:SF5">
    <property type="entry name" value="AB HYDROLASE-1 DOMAIN-CONTAINING PROTEIN"/>
    <property type="match status" value="1"/>
</dbReference>
<dbReference type="InterPro" id="IPR000073">
    <property type="entry name" value="AB_hydrolase_1"/>
</dbReference>
<gene>
    <name evidence="2" type="ORF">ACFPWU_14030</name>
</gene>
<feature type="domain" description="AB hydrolase-1" evidence="1">
    <location>
        <begin position="26"/>
        <end position="133"/>
    </location>
</feature>
<keyword evidence="3" id="KW-1185">Reference proteome</keyword>
<evidence type="ECO:0000313" key="3">
    <source>
        <dbReference type="Proteomes" id="UP001596098"/>
    </source>
</evidence>
<organism evidence="2 3">
    <name type="scientific">Nocardioides yefusunii</name>
    <dbReference type="NCBI Taxonomy" id="2500546"/>
    <lineage>
        <taxon>Bacteria</taxon>
        <taxon>Bacillati</taxon>
        <taxon>Actinomycetota</taxon>
        <taxon>Actinomycetes</taxon>
        <taxon>Propionibacteriales</taxon>
        <taxon>Nocardioidaceae</taxon>
        <taxon>Nocardioides</taxon>
    </lineage>
</organism>
<proteinExistence type="predicted"/>
<dbReference type="PRINTS" id="PR00111">
    <property type="entry name" value="ABHYDROLASE"/>
</dbReference>
<comment type="caution">
    <text evidence="2">The sequence shown here is derived from an EMBL/GenBank/DDBJ whole genome shotgun (WGS) entry which is preliminary data.</text>
</comment>
<evidence type="ECO:0000313" key="2">
    <source>
        <dbReference type="EMBL" id="MFC6154783.1"/>
    </source>
</evidence>
<dbReference type="InterPro" id="IPR050471">
    <property type="entry name" value="AB_hydrolase"/>
</dbReference>
<protein>
    <submittedName>
        <fullName evidence="2">Alpha/beta fold hydrolase</fullName>
    </submittedName>
</protein>
<sequence>MTRSAAVFRVPGAVLDTELSDEGGHPVVQLHGLTSSRLRDRLLALDLGRGLSGTRLLRYDARGHGRSTGRTVPQDYVWSNLAEDLLALLDHFFPGEKVHGVGPSMGCATLLHAAVKDPERFSGLTLMVPPTAWETRVAKAGIYRAQADLVEREGLAGFLDAGRAAAPVPAQAAAPATIPQIDPDLMPSVLRGAALANFPERDDVAKIDVPSTILAWTDDPAHPLSTAEALVQLMPDATLRVAATPTQLRQWPQVLARDVAASASRVTAHL</sequence>
<evidence type="ECO:0000259" key="1">
    <source>
        <dbReference type="Pfam" id="PF00561"/>
    </source>
</evidence>
<keyword evidence="2" id="KW-0378">Hydrolase</keyword>
<dbReference type="GO" id="GO:0016787">
    <property type="term" value="F:hydrolase activity"/>
    <property type="evidence" value="ECO:0007669"/>
    <property type="project" value="UniProtKB-KW"/>
</dbReference>
<reference evidence="3" key="1">
    <citation type="journal article" date="2019" name="Int. J. Syst. Evol. Microbiol.">
        <title>The Global Catalogue of Microorganisms (GCM) 10K type strain sequencing project: providing services to taxonomists for standard genome sequencing and annotation.</title>
        <authorList>
            <consortium name="The Broad Institute Genomics Platform"/>
            <consortium name="The Broad Institute Genome Sequencing Center for Infectious Disease"/>
            <person name="Wu L."/>
            <person name="Ma J."/>
        </authorList>
    </citation>
    <scope>NUCLEOTIDE SEQUENCE [LARGE SCALE GENOMIC DNA]</scope>
    <source>
        <strain evidence="3">DFY28</strain>
    </source>
</reference>
<dbReference type="Gene3D" id="3.40.50.1820">
    <property type="entry name" value="alpha/beta hydrolase"/>
    <property type="match status" value="1"/>
</dbReference>
<dbReference type="EMBL" id="JBHSQI010000009">
    <property type="protein sequence ID" value="MFC6154783.1"/>
    <property type="molecule type" value="Genomic_DNA"/>
</dbReference>
<dbReference type="InterPro" id="IPR029058">
    <property type="entry name" value="AB_hydrolase_fold"/>
</dbReference>
<dbReference type="Proteomes" id="UP001596098">
    <property type="component" value="Unassembled WGS sequence"/>
</dbReference>
<dbReference type="RefSeq" id="WP_128219170.1">
    <property type="nucleotide sequence ID" value="NZ_CP034929.1"/>
</dbReference>
<name>A0ABW1R0F1_9ACTN</name>
<dbReference type="PANTHER" id="PTHR43433">
    <property type="entry name" value="HYDROLASE, ALPHA/BETA FOLD FAMILY PROTEIN"/>
    <property type="match status" value="1"/>
</dbReference>
<accession>A0ABW1R0F1</accession>